<evidence type="ECO:0000313" key="5">
    <source>
        <dbReference type="Proteomes" id="UP000319462"/>
    </source>
</evidence>
<dbReference type="Proteomes" id="UP000319462">
    <property type="component" value="Chromosome 12"/>
</dbReference>
<feature type="region of interest" description="Disordered" evidence="2">
    <location>
        <begin position="829"/>
        <end position="927"/>
    </location>
</feature>
<dbReference type="GO" id="GO:0008289">
    <property type="term" value="F:lipid binding"/>
    <property type="evidence" value="ECO:0007669"/>
    <property type="project" value="TreeGrafter"/>
</dbReference>
<accession>A0A3P3Z0L9</accession>
<feature type="region of interest" description="Disordered" evidence="2">
    <location>
        <begin position="204"/>
        <end position="242"/>
    </location>
</feature>
<feature type="compositionally biased region" description="Low complexity" evidence="2">
    <location>
        <begin position="205"/>
        <end position="215"/>
    </location>
</feature>
<sequence length="950" mass="100807">MAEVSAFVYGWLIGIVAVIVWTLYHTDTLPQLICSVTSALACIPGLDRLAESKVALETRTRSDDSASAPQRFSRFDSSGGDQDLEGLTGSTGCVKPITAASTCMMSWYGPDGTIGPPIECLLSLEGNMVTVYQLLRLADSSTSSVVSGSTGHGGTDSALKNAHRDARAFRAAAGVTVVEHRKGVVCVSSTTVMEVRQFNARKKSAAAAANQPQANTSDRGFSGAKTGAKEDSGSEAGSVKASLRPTSSFGWQGSFSSGGAASCGPKVMDCWEEGESDSMASVKGSKKQSGDAGGDAAAGSVNSSGGSGYADSVFTGRVLIWRTVDGRPLFDSSTPQSPSPGNGTSNSSLADRHYNSVPSPASYPRSAGGARPPSKSSAAERLDCRSTNSPNGIDDGEESPNTDDAGDDAASERPPQQYRYTHSYQKRRSMMSDMASWSCVIIKFERSRENERWHTLLSGLKEAQAWHEYAKALPNPDTLNMFLSRFFFQNMRLDNFSDVLIKLVRKQLRELPSKKFPRDLGGELILDDFLIGTQIPWISNVSEPRVSANGEVGFDFNLVYKGGEGGFSLFFRLALTYCGIHIPHIVFSVKLLELETTMHVSIGPPPSKKFWIGAHKLPIVRLEVHQGCASGRGVLHRILTALPNLSGIVTNLIKLYLFSDMVLPYMDDFPLPSVVKSPKASFADLRVRAFDWQRAAKISGAPQRGTPTRSASSNHGRAEGKTTQRNPEQQGSSKHEGRRSMESFSSGSVAMALPPAFGSGASKDTMSVESSTTSRKVTLVDSSLSRSQNVGPGAKTPSPASGGGGGDCDAGFSSGSFCPNASIDVGLPVELPSPRSTVAPQAVRGGPAGRPRQPAADGGGDRTRFPATHASHQVGSYSASMPGTPVSTSAPNDSFFCNHSAFKNESDGDLSSVSAKRSGTSDAMRSLKNLLKVKGKDMTRESVSRSKKKS</sequence>
<protein>
    <submittedName>
        <fullName evidence="4">Putative_integral_membrane_protein_conserved_regi on_(DUF2404)</fullName>
    </submittedName>
</protein>
<dbReference type="PANTHER" id="PTHR13466">
    <property type="entry name" value="TEX2 PROTEIN-RELATED"/>
    <property type="match status" value="1"/>
</dbReference>
<feature type="compositionally biased region" description="Polar residues" evidence="2">
    <location>
        <begin position="870"/>
        <end position="923"/>
    </location>
</feature>
<comment type="subcellular location">
    <subcellularLocation>
        <location evidence="1">Endoplasmic reticulum membrane</location>
    </subcellularLocation>
</comment>
<feature type="compositionally biased region" description="Polar residues" evidence="2">
    <location>
        <begin position="705"/>
        <end position="715"/>
    </location>
</feature>
<dbReference type="AlphaFoldDB" id="A0A3P3Z0L9"/>
<evidence type="ECO:0000313" key="4">
    <source>
        <dbReference type="EMBL" id="SYZ63773.1"/>
    </source>
</evidence>
<name>A0A3P3Z0L9_LEIBR</name>
<dbReference type="GO" id="GO:0005789">
    <property type="term" value="C:endoplasmic reticulum membrane"/>
    <property type="evidence" value="ECO:0007669"/>
    <property type="project" value="UniProtKB-SubCell"/>
</dbReference>
<organism evidence="4 5">
    <name type="scientific">Leishmania braziliensis MHOM/BR/75/M2904</name>
    <dbReference type="NCBI Taxonomy" id="420245"/>
    <lineage>
        <taxon>Eukaryota</taxon>
        <taxon>Discoba</taxon>
        <taxon>Euglenozoa</taxon>
        <taxon>Kinetoplastea</taxon>
        <taxon>Metakinetoplastina</taxon>
        <taxon>Trypanosomatida</taxon>
        <taxon>Trypanosomatidae</taxon>
        <taxon>Leishmaniinae</taxon>
        <taxon>Leishmania</taxon>
        <taxon>Leishmania braziliensis species complex</taxon>
    </lineage>
</organism>
<evidence type="ECO:0000256" key="3">
    <source>
        <dbReference type="SAM" id="Phobius"/>
    </source>
</evidence>
<gene>
    <name evidence="4" type="ORF">LBRM2904_12.0790</name>
</gene>
<feature type="region of interest" description="Disordered" evidence="2">
    <location>
        <begin position="59"/>
        <end position="83"/>
    </location>
</feature>
<dbReference type="PANTHER" id="PTHR13466:SF0">
    <property type="entry name" value="SMP-LTD DOMAIN-CONTAINING PROTEIN"/>
    <property type="match status" value="1"/>
</dbReference>
<keyword evidence="3" id="KW-0472">Membrane</keyword>
<feature type="compositionally biased region" description="Low complexity" evidence="2">
    <location>
        <begin position="294"/>
        <end position="304"/>
    </location>
</feature>
<feature type="compositionally biased region" description="Acidic residues" evidence="2">
    <location>
        <begin position="394"/>
        <end position="409"/>
    </location>
</feature>
<feature type="region of interest" description="Disordered" evidence="2">
    <location>
        <begin position="698"/>
        <end position="807"/>
    </location>
</feature>
<reference evidence="4 5" key="1">
    <citation type="submission" date="2018-09" db="EMBL/GenBank/DDBJ databases">
        <authorList>
            <person name="Peiro R."/>
            <person name="Begona"/>
            <person name="Cbmso G."/>
            <person name="Lopez M."/>
            <person name="Gonzalez S."/>
        </authorList>
    </citation>
    <scope>NUCLEOTIDE SEQUENCE [LARGE SCALE GENOMIC DNA]</scope>
</reference>
<evidence type="ECO:0000256" key="2">
    <source>
        <dbReference type="SAM" id="MobiDB-lite"/>
    </source>
</evidence>
<feature type="compositionally biased region" description="Low complexity" evidence="2">
    <location>
        <begin position="332"/>
        <end position="348"/>
    </location>
</feature>
<feature type="compositionally biased region" description="Polar residues" evidence="2">
    <location>
        <begin position="762"/>
        <end position="790"/>
    </location>
</feature>
<feature type="compositionally biased region" description="Polar residues" evidence="2">
    <location>
        <begin position="723"/>
        <end position="732"/>
    </location>
</feature>
<feature type="compositionally biased region" description="Low complexity" evidence="2">
    <location>
        <begin position="791"/>
        <end position="800"/>
    </location>
</feature>
<feature type="transmembrane region" description="Helical" evidence="3">
    <location>
        <begin position="7"/>
        <end position="24"/>
    </location>
</feature>
<dbReference type="CDD" id="cd21675">
    <property type="entry name" value="SMP_TEX2"/>
    <property type="match status" value="1"/>
</dbReference>
<keyword evidence="3" id="KW-1133">Transmembrane helix</keyword>
<feature type="region of interest" description="Disordered" evidence="2">
    <location>
        <begin position="275"/>
        <end position="308"/>
    </location>
</feature>
<keyword evidence="3" id="KW-0812">Transmembrane</keyword>
<feature type="compositionally biased region" description="Polar residues" evidence="2">
    <location>
        <begin position="65"/>
        <end position="80"/>
    </location>
</feature>
<dbReference type="EMBL" id="LS997611">
    <property type="protein sequence ID" value="SYZ63773.1"/>
    <property type="molecule type" value="Genomic_DNA"/>
</dbReference>
<feature type="region of interest" description="Disordered" evidence="2">
    <location>
        <begin position="329"/>
        <end position="425"/>
    </location>
</feature>
<evidence type="ECO:0000256" key="1">
    <source>
        <dbReference type="ARBA" id="ARBA00004586"/>
    </source>
</evidence>
<proteinExistence type="predicted"/>